<dbReference type="Proteomes" id="UP000032233">
    <property type="component" value="Unassembled WGS sequence"/>
</dbReference>
<evidence type="ECO:0008006" key="4">
    <source>
        <dbReference type="Google" id="ProtNLM"/>
    </source>
</evidence>
<accession>A0A0D2HK38</accession>
<dbReference type="PROSITE" id="PS51257">
    <property type="entry name" value="PROKAR_LIPOPROTEIN"/>
    <property type="match status" value="1"/>
</dbReference>
<dbReference type="RefSeq" id="WP_044352677.1">
    <property type="nucleotide sequence ID" value="NZ_AZAC01000078.1"/>
</dbReference>
<feature type="signal peptide" evidence="1">
    <location>
        <begin position="1"/>
        <end position="27"/>
    </location>
</feature>
<keyword evidence="1" id="KW-0732">Signal</keyword>
<dbReference type="AlphaFoldDB" id="A0A0D2HK38"/>
<dbReference type="EMBL" id="AZAC01000078">
    <property type="protein sequence ID" value="KIX10998.1"/>
    <property type="molecule type" value="Genomic_DNA"/>
</dbReference>
<reference evidence="2 3" key="1">
    <citation type="submission" date="2013-11" db="EMBL/GenBank/DDBJ databases">
        <title>Metagenomic analysis of a methanogenic consortium involved in long chain n-alkane degradation.</title>
        <authorList>
            <person name="Davidova I.A."/>
            <person name="Callaghan A.V."/>
            <person name="Wawrik B."/>
            <person name="Pruitt S."/>
            <person name="Marks C."/>
            <person name="Duncan K.E."/>
            <person name="Suflita J.M."/>
        </authorList>
    </citation>
    <scope>NUCLEOTIDE SEQUENCE [LARGE SCALE GENOMIC DNA]</scope>
    <source>
        <strain evidence="2 3">SPR</strain>
    </source>
</reference>
<evidence type="ECO:0000256" key="1">
    <source>
        <dbReference type="SAM" id="SignalP"/>
    </source>
</evidence>
<comment type="caution">
    <text evidence="2">The sequence shown here is derived from an EMBL/GenBank/DDBJ whole genome shotgun (WGS) entry which is preliminary data.</text>
</comment>
<keyword evidence="3" id="KW-1185">Reference proteome</keyword>
<proteinExistence type="predicted"/>
<evidence type="ECO:0000313" key="2">
    <source>
        <dbReference type="EMBL" id="KIX10998.1"/>
    </source>
</evidence>
<evidence type="ECO:0000313" key="3">
    <source>
        <dbReference type="Proteomes" id="UP000032233"/>
    </source>
</evidence>
<name>A0A0D2HK38_9BACT</name>
<protein>
    <recommendedName>
        <fullName evidence="4">Lipoprotein</fullName>
    </recommendedName>
</protein>
<dbReference type="STRING" id="1429043.X474_26970"/>
<dbReference type="InParanoid" id="A0A0D2HK38"/>
<feature type="chain" id="PRO_5002243367" description="Lipoprotein" evidence="1">
    <location>
        <begin position="28"/>
        <end position="123"/>
    </location>
</feature>
<gene>
    <name evidence="2" type="ORF">X474_26970</name>
</gene>
<sequence>MNRGLLVLTGLLLLLSLAAGCSSPAKMQRQATEEYILSSNALEFEKLCTNAVKTGMTRQEVLFQWGSPVSTKQKEIDGKKAVIMTFEIGKIMYFRGWNRSEGVSKGHMSATLIDGQVTEITRK</sequence>
<organism evidence="2 3">
    <name type="scientific">Dethiosulfatarculus sandiegensis</name>
    <dbReference type="NCBI Taxonomy" id="1429043"/>
    <lineage>
        <taxon>Bacteria</taxon>
        <taxon>Pseudomonadati</taxon>
        <taxon>Thermodesulfobacteriota</taxon>
        <taxon>Desulfarculia</taxon>
        <taxon>Desulfarculales</taxon>
        <taxon>Desulfarculaceae</taxon>
        <taxon>Dethiosulfatarculus</taxon>
    </lineage>
</organism>